<feature type="compositionally biased region" description="Low complexity" evidence="1">
    <location>
        <begin position="1"/>
        <end position="13"/>
    </location>
</feature>
<feature type="compositionally biased region" description="Acidic residues" evidence="1">
    <location>
        <begin position="14"/>
        <end position="23"/>
    </location>
</feature>
<feature type="non-terminal residue" evidence="4">
    <location>
        <position position="396"/>
    </location>
</feature>
<dbReference type="EMBL" id="JAHLQT010028808">
    <property type="protein sequence ID" value="KAG7161715.1"/>
    <property type="molecule type" value="Genomic_DNA"/>
</dbReference>
<keyword evidence="2" id="KW-0472">Membrane</keyword>
<feature type="region of interest" description="Disordered" evidence="1">
    <location>
        <begin position="1"/>
        <end position="86"/>
    </location>
</feature>
<feature type="compositionally biased region" description="Low complexity" evidence="1">
    <location>
        <begin position="53"/>
        <end position="73"/>
    </location>
</feature>
<gene>
    <name evidence="4" type="primary">Frrs1-L1</name>
    <name evidence="4" type="ORF">Hamer_G007350</name>
</gene>
<keyword evidence="2" id="KW-0812">Transmembrane</keyword>
<keyword evidence="2" id="KW-1133">Transmembrane helix</keyword>
<dbReference type="AlphaFoldDB" id="A0A8J5JPM7"/>
<organism evidence="4 5">
    <name type="scientific">Homarus americanus</name>
    <name type="common">American lobster</name>
    <dbReference type="NCBI Taxonomy" id="6706"/>
    <lineage>
        <taxon>Eukaryota</taxon>
        <taxon>Metazoa</taxon>
        <taxon>Ecdysozoa</taxon>
        <taxon>Arthropoda</taxon>
        <taxon>Crustacea</taxon>
        <taxon>Multicrustacea</taxon>
        <taxon>Malacostraca</taxon>
        <taxon>Eumalacostraca</taxon>
        <taxon>Eucarida</taxon>
        <taxon>Decapoda</taxon>
        <taxon>Pleocyemata</taxon>
        <taxon>Astacidea</taxon>
        <taxon>Nephropoidea</taxon>
        <taxon>Nephropidae</taxon>
        <taxon>Homarus</taxon>
    </lineage>
</organism>
<dbReference type="PANTHER" id="PTHR46902">
    <property type="entry name" value="DOMON DOMAIN-CONTAINING PROTEIN FRRS1L"/>
    <property type="match status" value="1"/>
</dbReference>
<comment type="caution">
    <text evidence="4">The sequence shown here is derived from an EMBL/GenBank/DDBJ whole genome shotgun (WGS) entry which is preliminary data.</text>
</comment>
<dbReference type="PANTHER" id="PTHR46902:SF1">
    <property type="entry name" value="DOMON DOMAIN-CONTAINING PROTEIN FRRS1L"/>
    <property type="match status" value="1"/>
</dbReference>
<accession>A0A8J5JPM7</accession>
<keyword evidence="5" id="KW-1185">Reference proteome</keyword>
<protein>
    <submittedName>
        <fullName evidence="4">Ferric-chelate reductase 1-like 1</fullName>
    </submittedName>
</protein>
<dbReference type="GO" id="GO:0099072">
    <property type="term" value="P:regulation of postsynaptic membrane neurotransmitter receptor levels"/>
    <property type="evidence" value="ECO:0007669"/>
    <property type="project" value="TreeGrafter"/>
</dbReference>
<dbReference type="InterPro" id="IPR042789">
    <property type="entry name" value="FRRS1L"/>
</dbReference>
<dbReference type="CDD" id="cd09628">
    <property type="entry name" value="DOMON_SDR_2_like"/>
    <property type="match status" value="1"/>
</dbReference>
<proteinExistence type="predicted"/>
<feature type="transmembrane region" description="Helical" evidence="2">
    <location>
        <begin position="317"/>
        <end position="350"/>
    </location>
</feature>
<dbReference type="GO" id="GO:1900449">
    <property type="term" value="P:regulation of glutamate receptor signaling pathway"/>
    <property type="evidence" value="ECO:0007669"/>
    <property type="project" value="InterPro"/>
</dbReference>
<feature type="transmembrane region" description="Helical" evidence="2">
    <location>
        <begin position="277"/>
        <end position="296"/>
    </location>
</feature>
<feature type="transmembrane region" description="Helical" evidence="2">
    <location>
        <begin position="356"/>
        <end position="381"/>
    </location>
</feature>
<evidence type="ECO:0000259" key="3">
    <source>
        <dbReference type="PROSITE" id="PS50836"/>
    </source>
</evidence>
<evidence type="ECO:0000256" key="1">
    <source>
        <dbReference type="SAM" id="MobiDB-lite"/>
    </source>
</evidence>
<sequence length="396" mass="43713">SGRTSPVGPSEGEGVTEEEETGAVEDPPEKVGTTERTTKRTRQKFGLLGRFRTTAAPATTTTTTTTTEPSTTHAPREPSQDLPPEEQNMERDLTNIYDDCEKAKGCFGFPAGCEGKNNCDMMMTYSKASSGYKFEIMGTINSGYVAAALSDDEKMGSDSVMACRVLNGEVDVLMAYNNGKSNELLAKSKYGLSDIKTLQVDGKVYCTFIRQALTEITAVTFDLDTDTFHLMLATGPAGESGLRYHDNRIASFGSSSLDKFDSLGVSSEIFKTLHACFMIGAWICAASCGIIFARYYKTTWLRHRCCNIDQWFHCSNHGITAIFFGFPLIGAPEWTTFMIIFIAFTAQFILSSRVELLVAILALYFFINWLITAILIVIVAVGEETLKDWGIIFWEE</sequence>
<dbReference type="Proteomes" id="UP000747542">
    <property type="component" value="Unassembled WGS sequence"/>
</dbReference>
<evidence type="ECO:0000313" key="4">
    <source>
        <dbReference type="EMBL" id="KAG7161715.1"/>
    </source>
</evidence>
<dbReference type="InterPro" id="IPR005018">
    <property type="entry name" value="DOMON_domain"/>
</dbReference>
<name>A0A8J5JPM7_HOMAM</name>
<dbReference type="Pfam" id="PF03351">
    <property type="entry name" value="DOMON"/>
    <property type="match status" value="1"/>
</dbReference>
<reference evidence="4" key="1">
    <citation type="journal article" date="2021" name="Sci. Adv.">
        <title>The American lobster genome reveals insights on longevity, neural, and immune adaptations.</title>
        <authorList>
            <person name="Polinski J.M."/>
            <person name="Zimin A.V."/>
            <person name="Clark K.F."/>
            <person name="Kohn A.B."/>
            <person name="Sadowski N."/>
            <person name="Timp W."/>
            <person name="Ptitsyn A."/>
            <person name="Khanna P."/>
            <person name="Romanova D.Y."/>
            <person name="Williams P."/>
            <person name="Greenwood S.J."/>
            <person name="Moroz L.L."/>
            <person name="Walt D.R."/>
            <person name="Bodnar A.G."/>
        </authorList>
    </citation>
    <scope>NUCLEOTIDE SEQUENCE</scope>
    <source>
        <strain evidence="4">GMGI-L3</strain>
    </source>
</reference>
<evidence type="ECO:0000256" key="2">
    <source>
        <dbReference type="SAM" id="Phobius"/>
    </source>
</evidence>
<evidence type="ECO:0000313" key="5">
    <source>
        <dbReference type="Proteomes" id="UP000747542"/>
    </source>
</evidence>
<dbReference type="PROSITE" id="PS50836">
    <property type="entry name" value="DOMON"/>
    <property type="match status" value="1"/>
</dbReference>
<feature type="domain" description="DOMON" evidence="3">
    <location>
        <begin position="119"/>
        <end position="235"/>
    </location>
</feature>
<feature type="compositionally biased region" description="Basic and acidic residues" evidence="1">
    <location>
        <begin position="27"/>
        <end position="38"/>
    </location>
</feature>